<evidence type="ECO:0000313" key="1">
    <source>
        <dbReference type="EMBL" id="OWU75949.1"/>
    </source>
</evidence>
<dbReference type="Proteomes" id="UP000215377">
    <property type="component" value="Unassembled WGS sequence"/>
</dbReference>
<keyword evidence="2" id="KW-1185">Reference proteome</keyword>
<protein>
    <submittedName>
        <fullName evidence="1">Uncharacterized protein</fullName>
    </submittedName>
</protein>
<proteinExistence type="predicted"/>
<gene>
    <name evidence="1" type="ORF">ATO3_07175</name>
</gene>
<reference evidence="1 2" key="1">
    <citation type="submission" date="2013-04" db="EMBL/GenBank/DDBJ databases">
        <title>Oceanicola sp. 22II1-22F33 Genome Sequencing.</title>
        <authorList>
            <person name="Lai Q."/>
            <person name="Li G."/>
            <person name="Shao Z."/>
        </authorList>
    </citation>
    <scope>NUCLEOTIDE SEQUENCE [LARGE SCALE GENOMIC DNA]</scope>
    <source>
        <strain evidence="1 2">22II1-22F33</strain>
    </source>
</reference>
<dbReference type="AlphaFoldDB" id="A0A225NNT4"/>
<accession>A0A225NNT4</accession>
<dbReference type="EMBL" id="AQQR01000002">
    <property type="protein sequence ID" value="OWU75949.1"/>
    <property type="molecule type" value="Genomic_DNA"/>
</dbReference>
<comment type="caution">
    <text evidence="1">The sequence shown here is derived from an EMBL/GenBank/DDBJ whole genome shotgun (WGS) entry which is preliminary data.</text>
</comment>
<evidence type="ECO:0000313" key="2">
    <source>
        <dbReference type="Proteomes" id="UP000215377"/>
    </source>
</evidence>
<name>A0A225NNT4_9RHOB</name>
<organism evidence="1 2">
    <name type="scientific">Marinibacterium profundimaris</name>
    <dbReference type="NCBI Taxonomy" id="1679460"/>
    <lineage>
        <taxon>Bacteria</taxon>
        <taxon>Pseudomonadati</taxon>
        <taxon>Pseudomonadota</taxon>
        <taxon>Alphaproteobacteria</taxon>
        <taxon>Rhodobacterales</taxon>
        <taxon>Paracoccaceae</taxon>
        <taxon>Marinibacterium</taxon>
    </lineage>
</organism>
<sequence length="94" mass="10326">MTQMARYGATIMHGKRDAERTIEFDGAEDLMSRSPISVMRAFMAYIDAHANIGHVDYEVNAAMKSASAEVVTVLGELKFASGDHQPFMCMIAPL</sequence>